<evidence type="ECO:0000256" key="1">
    <source>
        <dbReference type="ARBA" id="ARBA00012797"/>
    </source>
</evidence>
<dbReference type="EC" id="2.1.1.221" evidence="1"/>
<dbReference type="GO" id="GO:0000049">
    <property type="term" value="F:tRNA binding"/>
    <property type="evidence" value="ECO:0007669"/>
    <property type="project" value="TreeGrafter"/>
</dbReference>
<dbReference type="InterPro" id="IPR038459">
    <property type="entry name" value="MT_TRM10-typ_sf"/>
</dbReference>
<feature type="compositionally biased region" description="Basic and acidic residues" evidence="10">
    <location>
        <begin position="85"/>
        <end position="101"/>
    </location>
</feature>
<keyword evidence="4" id="KW-0808">Transferase</keyword>
<dbReference type="GO" id="GO:0005654">
    <property type="term" value="C:nucleoplasm"/>
    <property type="evidence" value="ECO:0007669"/>
    <property type="project" value="TreeGrafter"/>
</dbReference>
<feature type="region of interest" description="Disordered" evidence="10">
    <location>
        <begin position="1"/>
        <end position="102"/>
    </location>
</feature>
<dbReference type="Gene3D" id="3.40.1280.30">
    <property type="match status" value="1"/>
</dbReference>
<feature type="domain" description="SAM-dependent MTase TRM10-type" evidence="11">
    <location>
        <begin position="94"/>
        <end position="284"/>
    </location>
</feature>
<evidence type="ECO:0000256" key="5">
    <source>
        <dbReference type="ARBA" id="ARBA00022691"/>
    </source>
</evidence>
<evidence type="ECO:0000256" key="8">
    <source>
        <dbReference type="ARBA" id="ARBA00045240"/>
    </source>
</evidence>
<feature type="region of interest" description="Disordered" evidence="10">
    <location>
        <begin position="312"/>
        <end position="373"/>
    </location>
</feature>
<dbReference type="GO" id="GO:0052905">
    <property type="term" value="F:tRNA (guanosine(9)-N1)-methyltransferase activity"/>
    <property type="evidence" value="ECO:0007669"/>
    <property type="project" value="UniProtKB-EC"/>
</dbReference>
<dbReference type="InterPro" id="IPR028564">
    <property type="entry name" value="MT_TRM10-typ"/>
</dbReference>
<feature type="compositionally biased region" description="Basic residues" evidence="10">
    <location>
        <begin position="75"/>
        <end position="84"/>
    </location>
</feature>
<dbReference type="PANTHER" id="PTHR13563:SF13">
    <property type="entry name" value="TRNA METHYLTRANSFERASE 10 HOMOLOG A"/>
    <property type="match status" value="1"/>
</dbReference>
<evidence type="ECO:0000313" key="12">
    <source>
        <dbReference type="Proteomes" id="UP001318040"/>
    </source>
</evidence>
<dbReference type="RefSeq" id="XP_032825305.1">
    <property type="nucleotide sequence ID" value="XM_032969414.1"/>
</dbReference>
<sequence>MDEIEEQLRETPGSGGEEVEEGSCLRGVPGEISSSLEAAAAVVTEEPGDGGVSKRQRKKMLRQKQWEDGREQRRLQRKERRQRRKQEGGEEPARKRVHAEPEPSGVRVAIDCGFDDLMLLRDVKKLHKQIQRCYAENRRAARSVLLLLTSHSGQLKTNMDTHDRGYLNWKGIEVRGERVEEAVHTAELVYLTSESPHTLASVESGRTYVIGGLVDHNHHKGLTLQKAEELGVEHARLPLDDYVKMSSRKVLTVNHVFEILLAYLDLGDWRGAFLRVLPDRKQVVPITHEASPPATSDENGCRGAAAVVVKDRERRCRDDGGDAAGPQTGGPGVNPKRSESVNAETGGSLGLEMGDGMNLGKSKSVNPEMGETQ</sequence>
<evidence type="ECO:0000256" key="10">
    <source>
        <dbReference type="SAM" id="MobiDB-lite"/>
    </source>
</evidence>
<dbReference type="FunFam" id="3.40.1280.30:FF:000001">
    <property type="entry name" value="tRNA methyltransferase 10 homolog A"/>
    <property type="match status" value="1"/>
</dbReference>
<dbReference type="AlphaFoldDB" id="A0AAJ7X8N9"/>
<evidence type="ECO:0000313" key="13">
    <source>
        <dbReference type="RefSeq" id="XP_032825305.1"/>
    </source>
</evidence>
<keyword evidence="3 13" id="KW-0489">Methyltransferase</keyword>
<name>A0AAJ7X8N9_PETMA</name>
<comment type="function">
    <text evidence="8">S-adenosyl-L-methionine-dependent guanine N(1)-methyltransferase that catalyzes the formation of N(1)-methylguanine at position 9 (m1G9) in tRNAs. Probably not able to catalyze formation of N(1)-methyladenine at position 9 (m1A9) in tRNAs.</text>
</comment>
<gene>
    <name evidence="13" type="primary">TRMT10A</name>
</gene>
<dbReference type="InterPro" id="IPR007356">
    <property type="entry name" value="tRNA_m1G_MeTrfase_euk"/>
</dbReference>
<dbReference type="GO" id="GO:0005829">
    <property type="term" value="C:cytosol"/>
    <property type="evidence" value="ECO:0007669"/>
    <property type="project" value="TreeGrafter"/>
</dbReference>
<dbReference type="PANTHER" id="PTHR13563">
    <property type="entry name" value="TRNA (GUANINE-9-) METHYLTRANSFERASE"/>
    <property type="match status" value="1"/>
</dbReference>
<evidence type="ECO:0000256" key="3">
    <source>
        <dbReference type="ARBA" id="ARBA00022603"/>
    </source>
</evidence>
<protein>
    <recommendedName>
        <fullName evidence="2">tRNA methyltransferase 10 homolog A</fullName>
        <ecNumber evidence="1">2.1.1.221</ecNumber>
    </recommendedName>
    <alternativeName>
        <fullName evidence="6">RNA (guanine-9-)-methyltransferase domain-containing protein 2</fullName>
    </alternativeName>
    <alternativeName>
        <fullName evidence="7">tRNA (guanine(9)-N(1))-methyltransferase TRMT10A</fullName>
    </alternativeName>
</protein>
<evidence type="ECO:0000256" key="4">
    <source>
        <dbReference type="ARBA" id="ARBA00022679"/>
    </source>
</evidence>
<dbReference type="Proteomes" id="UP001318040">
    <property type="component" value="Chromosome 41"/>
</dbReference>
<evidence type="ECO:0000256" key="6">
    <source>
        <dbReference type="ARBA" id="ARBA00029801"/>
    </source>
</evidence>
<dbReference type="CDD" id="cd18101">
    <property type="entry name" value="Trm10euk_A"/>
    <property type="match status" value="1"/>
</dbReference>
<reference evidence="13" key="1">
    <citation type="submission" date="2025-08" db="UniProtKB">
        <authorList>
            <consortium name="RefSeq"/>
        </authorList>
    </citation>
    <scope>IDENTIFICATION</scope>
    <source>
        <tissue evidence="13">Sperm</tissue>
    </source>
</reference>
<organism evidence="12 13">
    <name type="scientific">Petromyzon marinus</name>
    <name type="common">Sea lamprey</name>
    <dbReference type="NCBI Taxonomy" id="7757"/>
    <lineage>
        <taxon>Eukaryota</taxon>
        <taxon>Metazoa</taxon>
        <taxon>Chordata</taxon>
        <taxon>Craniata</taxon>
        <taxon>Vertebrata</taxon>
        <taxon>Cyclostomata</taxon>
        <taxon>Hyperoartia</taxon>
        <taxon>Petromyzontiformes</taxon>
        <taxon>Petromyzontidae</taxon>
        <taxon>Petromyzon</taxon>
    </lineage>
</organism>
<evidence type="ECO:0000256" key="7">
    <source>
        <dbReference type="ARBA" id="ARBA00032540"/>
    </source>
</evidence>
<accession>A0AAJ7X8N9</accession>
<keyword evidence="5" id="KW-0949">S-adenosyl-L-methionine</keyword>
<dbReference type="PROSITE" id="PS51675">
    <property type="entry name" value="SAM_MT_TRM10"/>
    <property type="match status" value="1"/>
</dbReference>
<dbReference type="KEGG" id="pmrn:116951058"/>
<dbReference type="GO" id="GO:0002939">
    <property type="term" value="P:tRNA N1-guanine methylation"/>
    <property type="evidence" value="ECO:0007669"/>
    <property type="project" value="TreeGrafter"/>
</dbReference>
<feature type="compositionally biased region" description="Polar residues" evidence="10">
    <location>
        <begin position="361"/>
        <end position="373"/>
    </location>
</feature>
<evidence type="ECO:0000256" key="2">
    <source>
        <dbReference type="ARBA" id="ARBA00014673"/>
    </source>
</evidence>
<proteinExistence type="predicted"/>
<evidence type="ECO:0000256" key="9">
    <source>
        <dbReference type="ARBA" id="ARBA00048434"/>
    </source>
</evidence>
<keyword evidence="12" id="KW-1185">Reference proteome</keyword>
<comment type="catalytic activity">
    <reaction evidence="9">
        <text>guanosine(9) in tRNA + S-adenosyl-L-methionine = N(1)-methylguanosine(9) in tRNA + S-adenosyl-L-homocysteine + H(+)</text>
        <dbReference type="Rhea" id="RHEA:43156"/>
        <dbReference type="Rhea" id="RHEA-COMP:10367"/>
        <dbReference type="Rhea" id="RHEA-COMP:10368"/>
        <dbReference type="ChEBI" id="CHEBI:15378"/>
        <dbReference type="ChEBI" id="CHEBI:57856"/>
        <dbReference type="ChEBI" id="CHEBI:59789"/>
        <dbReference type="ChEBI" id="CHEBI:73542"/>
        <dbReference type="ChEBI" id="CHEBI:74269"/>
        <dbReference type="EC" id="2.1.1.221"/>
    </reaction>
</comment>
<dbReference type="CTD" id="93587"/>
<evidence type="ECO:0000259" key="11">
    <source>
        <dbReference type="PROSITE" id="PS51675"/>
    </source>
</evidence>
<feature type="compositionally biased region" description="Basic and acidic residues" evidence="10">
    <location>
        <begin position="64"/>
        <end position="74"/>
    </location>
</feature>